<accession>B9YEJ6</accession>
<name>B9YEJ6_9FIRM</name>
<dbReference type="EMBL" id="ACCF01000287">
    <property type="protein sequence ID" value="EEF65598.1"/>
    <property type="molecule type" value="Genomic_DNA"/>
</dbReference>
<reference evidence="1 2" key="1">
    <citation type="submission" date="2008-12" db="EMBL/GenBank/DDBJ databases">
        <authorList>
            <person name="Fulton L."/>
            <person name="Clifton S."/>
            <person name="Fulton B."/>
            <person name="Xu J."/>
            <person name="Minx P."/>
            <person name="Pepin K.H."/>
            <person name="Johnson M."/>
            <person name="Bhonagiri V."/>
            <person name="Nash W.E."/>
            <person name="Mardis E.R."/>
            <person name="Wilson R.K."/>
        </authorList>
    </citation>
    <scope>NUCLEOTIDE SEQUENCE [LARGE SCALE GENOMIC DNA]</scope>
    <source>
        <strain evidence="1 2">DSM 12042</strain>
    </source>
</reference>
<reference evidence="1 2" key="2">
    <citation type="submission" date="2009-02" db="EMBL/GenBank/DDBJ databases">
        <title>Draft genome sequence of Holdemania filiformis DSM 12042.</title>
        <authorList>
            <person name="Sudarsanam P."/>
            <person name="Ley R."/>
            <person name="Guruge J."/>
            <person name="Turnbaugh P.J."/>
            <person name="Mahowald M."/>
            <person name="Liep D."/>
            <person name="Gordon J."/>
        </authorList>
    </citation>
    <scope>NUCLEOTIDE SEQUENCE [LARGE SCALE GENOMIC DNA]</scope>
    <source>
        <strain evidence="1 2">DSM 12042</strain>
    </source>
</reference>
<sequence length="176" mass="20916">MINEKIYFDLEIQRNGNPEEQGIRIVFYLSRLLSGQRTKGKDYRELRPVRVIMITNFRFFDDPEVSSDVFYLVGEKTGRTLTKHIQVSIIELAGVERLQRIPVQDLTPLDRWRIVLKFAGDPDKAAWIQAIMAIDEGCRRAVEKMMEIPMSMIEYMWETKRLDREMMRNSEIREER</sequence>
<dbReference type="AlphaFoldDB" id="B9YEJ6"/>
<dbReference type="Proteomes" id="UP000005950">
    <property type="component" value="Unassembled WGS sequence"/>
</dbReference>
<proteinExistence type="predicted"/>
<feature type="non-terminal residue" evidence="1">
    <location>
        <position position="176"/>
    </location>
</feature>
<dbReference type="HOGENOM" id="CLU_1528344_0_0_9"/>
<organism evidence="1 2">
    <name type="scientific">Holdemania filiformis DSM 12042</name>
    <dbReference type="NCBI Taxonomy" id="545696"/>
    <lineage>
        <taxon>Bacteria</taxon>
        <taxon>Bacillati</taxon>
        <taxon>Bacillota</taxon>
        <taxon>Erysipelotrichia</taxon>
        <taxon>Erysipelotrichales</taxon>
        <taxon>Erysipelotrichaceae</taxon>
        <taxon>Holdemania</taxon>
    </lineage>
</organism>
<dbReference type="Pfam" id="PF12784">
    <property type="entry name" value="PDDEXK_2"/>
    <property type="match status" value="1"/>
</dbReference>
<comment type="caution">
    <text evidence="1">The sequence shown here is derived from an EMBL/GenBank/DDBJ whole genome shotgun (WGS) entry which is preliminary data.</text>
</comment>
<evidence type="ECO:0000313" key="1">
    <source>
        <dbReference type="EMBL" id="EEF65598.1"/>
    </source>
</evidence>
<gene>
    <name evidence="1" type="ORF">HOLDEFILI_04273</name>
</gene>
<evidence type="ECO:0000313" key="2">
    <source>
        <dbReference type="Proteomes" id="UP000005950"/>
    </source>
</evidence>
<protein>
    <submittedName>
        <fullName evidence="1">Uncharacterized protein</fullName>
    </submittedName>
</protein>